<dbReference type="Gene3D" id="3.40.250.10">
    <property type="entry name" value="Rhodanese-like domain"/>
    <property type="match status" value="1"/>
</dbReference>
<dbReference type="SMART" id="SM00450">
    <property type="entry name" value="RHOD"/>
    <property type="match status" value="1"/>
</dbReference>
<evidence type="ECO:0000259" key="1">
    <source>
        <dbReference type="PROSITE" id="PS50206"/>
    </source>
</evidence>
<dbReference type="SUPFAM" id="SSF52821">
    <property type="entry name" value="Rhodanese/Cell cycle control phosphatase"/>
    <property type="match status" value="1"/>
</dbReference>
<gene>
    <name evidence="2" type="ORF">GCM10023144_34900</name>
</gene>
<organism evidence="2 3">
    <name type="scientific">Pigmentiphaga soli</name>
    <dbReference type="NCBI Taxonomy" id="1007095"/>
    <lineage>
        <taxon>Bacteria</taxon>
        <taxon>Pseudomonadati</taxon>
        <taxon>Pseudomonadota</taxon>
        <taxon>Betaproteobacteria</taxon>
        <taxon>Burkholderiales</taxon>
        <taxon>Alcaligenaceae</taxon>
        <taxon>Pigmentiphaga</taxon>
    </lineage>
</organism>
<dbReference type="InterPro" id="IPR001763">
    <property type="entry name" value="Rhodanese-like_dom"/>
</dbReference>
<dbReference type="InterPro" id="IPR050229">
    <property type="entry name" value="GlpE_sulfurtransferase"/>
</dbReference>
<dbReference type="PROSITE" id="PS50206">
    <property type="entry name" value="RHODANESE_3"/>
    <property type="match status" value="1"/>
</dbReference>
<dbReference type="Proteomes" id="UP001501671">
    <property type="component" value="Unassembled WGS sequence"/>
</dbReference>
<dbReference type="PANTHER" id="PTHR43031">
    <property type="entry name" value="FAD-DEPENDENT OXIDOREDUCTASE"/>
    <property type="match status" value="1"/>
</dbReference>
<protein>
    <submittedName>
        <fullName evidence="2">Rhodanese-like domain-containing protein</fullName>
    </submittedName>
</protein>
<evidence type="ECO:0000313" key="3">
    <source>
        <dbReference type="Proteomes" id="UP001501671"/>
    </source>
</evidence>
<evidence type="ECO:0000313" key="2">
    <source>
        <dbReference type="EMBL" id="GAA4338201.1"/>
    </source>
</evidence>
<dbReference type="Pfam" id="PF00581">
    <property type="entry name" value="Rhodanese"/>
    <property type="match status" value="1"/>
</dbReference>
<dbReference type="PANTHER" id="PTHR43031:SF1">
    <property type="entry name" value="PYRIDINE NUCLEOTIDE-DISULPHIDE OXIDOREDUCTASE"/>
    <property type="match status" value="1"/>
</dbReference>
<proteinExistence type="predicted"/>
<accession>A0ABP8HEJ2</accession>
<name>A0ABP8HEJ2_9BURK</name>
<dbReference type="InterPro" id="IPR036873">
    <property type="entry name" value="Rhodanese-like_dom_sf"/>
</dbReference>
<feature type="domain" description="Rhodanese" evidence="1">
    <location>
        <begin position="30"/>
        <end position="121"/>
    </location>
</feature>
<dbReference type="RefSeq" id="WP_345251157.1">
    <property type="nucleotide sequence ID" value="NZ_BAABFO010000019.1"/>
</dbReference>
<keyword evidence="3" id="KW-1185">Reference proteome</keyword>
<dbReference type="EMBL" id="BAABFO010000019">
    <property type="protein sequence ID" value="GAA4338201.1"/>
    <property type="molecule type" value="Genomic_DNA"/>
</dbReference>
<comment type="caution">
    <text evidence="2">The sequence shown here is derived from an EMBL/GenBank/DDBJ whole genome shotgun (WGS) entry which is preliminary data.</text>
</comment>
<reference evidence="3" key="1">
    <citation type="journal article" date="2019" name="Int. J. Syst. Evol. Microbiol.">
        <title>The Global Catalogue of Microorganisms (GCM) 10K type strain sequencing project: providing services to taxonomists for standard genome sequencing and annotation.</title>
        <authorList>
            <consortium name="The Broad Institute Genomics Platform"/>
            <consortium name="The Broad Institute Genome Sequencing Center for Infectious Disease"/>
            <person name="Wu L."/>
            <person name="Ma J."/>
        </authorList>
    </citation>
    <scope>NUCLEOTIDE SEQUENCE [LARGE SCALE GENOMIC DNA]</scope>
    <source>
        <strain evidence="3">JCM 17666</strain>
    </source>
</reference>
<sequence length="125" mass="13203">MPANTDYQQLVAAARSRIDEITPEQARERAAQGAQLVDIRDPDEVAANPSISGSVHISRGRLESRIAEAVPDKDTPVVLYCAGGGRGALATDTLRQLGYTKVANLAGGLRGWRDAFGSEPSDKAG</sequence>